<name>A0A1G1KR24_9BACT</name>
<dbReference type="GO" id="GO:0019353">
    <property type="term" value="P:protoporphyrinogen IX biosynthetic process from glutamate"/>
    <property type="evidence" value="ECO:0007669"/>
    <property type="project" value="TreeGrafter"/>
</dbReference>
<evidence type="ECO:0000256" key="13">
    <source>
        <dbReference type="PIRSR" id="PIRSR000445-4"/>
    </source>
</evidence>
<comment type="catalytic activity">
    <reaction evidence="7 9">
        <text>(S)-4-amino-5-oxopentanoate + tRNA(Glu) + NADP(+) = L-glutamyl-tRNA(Glu) + NADPH + H(+)</text>
        <dbReference type="Rhea" id="RHEA:12344"/>
        <dbReference type="Rhea" id="RHEA-COMP:9663"/>
        <dbReference type="Rhea" id="RHEA-COMP:9680"/>
        <dbReference type="ChEBI" id="CHEBI:15378"/>
        <dbReference type="ChEBI" id="CHEBI:57501"/>
        <dbReference type="ChEBI" id="CHEBI:57783"/>
        <dbReference type="ChEBI" id="CHEBI:58349"/>
        <dbReference type="ChEBI" id="CHEBI:78442"/>
        <dbReference type="ChEBI" id="CHEBI:78520"/>
        <dbReference type="EC" id="1.2.1.70"/>
    </reaction>
</comment>
<dbReference type="Gene3D" id="3.40.50.720">
    <property type="entry name" value="NAD(P)-binding Rossmann-like Domain"/>
    <property type="match status" value="1"/>
</dbReference>
<dbReference type="Pfam" id="PF05201">
    <property type="entry name" value="GlutR_N"/>
    <property type="match status" value="1"/>
</dbReference>
<comment type="pathway">
    <text evidence="1 9">Porphyrin-containing compound metabolism; protoporphyrin-IX biosynthesis; 5-aminolevulinate from L-glutamyl-tRNA(Glu): step 1/2.</text>
</comment>
<keyword evidence="6 9" id="KW-0627">Porphyrin biosynthesis</keyword>
<evidence type="ECO:0000256" key="5">
    <source>
        <dbReference type="ARBA" id="ARBA00023002"/>
    </source>
</evidence>
<dbReference type="Proteomes" id="UP000178187">
    <property type="component" value="Unassembled WGS sequence"/>
</dbReference>
<gene>
    <name evidence="9" type="primary">hemA</name>
    <name evidence="16" type="ORF">A3G33_10480</name>
</gene>
<dbReference type="GO" id="GO:0050661">
    <property type="term" value="F:NADP binding"/>
    <property type="evidence" value="ECO:0007669"/>
    <property type="project" value="InterPro"/>
</dbReference>
<evidence type="ECO:0000256" key="6">
    <source>
        <dbReference type="ARBA" id="ARBA00023244"/>
    </source>
</evidence>
<evidence type="ECO:0000256" key="11">
    <source>
        <dbReference type="PIRSR" id="PIRSR000445-2"/>
    </source>
</evidence>
<dbReference type="InterPro" id="IPR006151">
    <property type="entry name" value="Shikm_DH/Glu-tRNA_Rdtase"/>
</dbReference>
<dbReference type="Gene3D" id="3.30.460.30">
    <property type="entry name" value="Glutamyl-tRNA reductase, N-terminal domain"/>
    <property type="match status" value="1"/>
</dbReference>
<evidence type="ECO:0000256" key="9">
    <source>
        <dbReference type="HAMAP-Rule" id="MF_00087"/>
    </source>
</evidence>
<dbReference type="EMBL" id="MHFR01000063">
    <property type="protein sequence ID" value="OGW95400.1"/>
    <property type="molecule type" value="Genomic_DNA"/>
</dbReference>
<comment type="caution">
    <text evidence="16">The sequence shown here is derived from an EMBL/GenBank/DDBJ whole genome shotgun (WGS) entry which is preliminary data.</text>
</comment>
<evidence type="ECO:0000256" key="8">
    <source>
        <dbReference type="ARBA" id="ARBA00068659"/>
    </source>
</evidence>
<evidence type="ECO:0000256" key="12">
    <source>
        <dbReference type="PIRSR" id="PIRSR000445-3"/>
    </source>
</evidence>
<organism evidence="16 17">
    <name type="scientific">Candidatus Danuiimicrobium aquiferis</name>
    <dbReference type="NCBI Taxonomy" id="1801832"/>
    <lineage>
        <taxon>Bacteria</taxon>
        <taxon>Pseudomonadati</taxon>
        <taxon>Candidatus Omnitrophota</taxon>
        <taxon>Candidatus Danuiimicrobium</taxon>
    </lineage>
</organism>
<protein>
    <recommendedName>
        <fullName evidence="8 9">Glutamyl-tRNA reductase</fullName>
        <shortName evidence="9">GluTR</shortName>
        <ecNumber evidence="3 9">1.2.1.70</ecNumber>
    </recommendedName>
</protein>
<feature type="binding site" evidence="9 12">
    <location>
        <begin position="189"/>
        <end position="194"/>
    </location>
    <ligand>
        <name>NADP(+)</name>
        <dbReference type="ChEBI" id="CHEBI:58349"/>
    </ligand>
</feature>
<sequence length="454" mass="51558">MTLAVLGLNHKSSRLELREAVQRNIEDIENAYSALFRVPGCEELIILSTCNRIEIYFSTTDFDKTTEEIKKFLIAGHADFAQDFNNSFYLFQDDDATRHCFTVAPGLDSMILGEPEILGQMKQAFKAAQNRGTLKANLLHLFEKTFQTAKEVRSKTDIGKGAVGTSSVTMGLAEKVCGSLTEKCILILGAGKLCEKLIKHFTQHGCQNIIVSTRRIERGKELADRYSVKAIPFEEWLVYLEKTDLFISATTFPSVLLTDQKLDEIMQKRKKRPLCLIDLAVPRTIAPEVAKIENVHAFNIEDLKGIGYQTLKFRESAMAQAYAIIHARSKTFLNDLRIPNFSSTVMKLNQLVHDSIHHDVWPALEPYLLSDEERKTAENAVCQLERNLAHQLIIQLKNIMLTEEIEDSDFLFAKLFQNDSVEVNLPDALKKYPDQFLHHLKKRFQQNASSFIAS</sequence>
<evidence type="ECO:0000256" key="1">
    <source>
        <dbReference type="ARBA" id="ARBA00005059"/>
    </source>
</evidence>
<comment type="miscellaneous">
    <text evidence="9">During catalysis, the active site Cys acts as a nucleophile attacking the alpha-carbonyl group of tRNA-bound glutamate with the formation of a thioester intermediate between enzyme and glutamate, and the concomitant release of tRNA(Glu). The thioester intermediate is finally reduced by direct hydride transfer from NADPH, to form the product GSA.</text>
</comment>
<dbReference type="InterPro" id="IPR000343">
    <property type="entry name" value="4pyrrol_synth_GluRdtase"/>
</dbReference>
<feature type="binding site" evidence="9 11">
    <location>
        <begin position="49"/>
        <end position="52"/>
    </location>
    <ligand>
        <name>substrate</name>
    </ligand>
</feature>
<comment type="domain">
    <text evidence="9">Possesses an unusual extended V-shaped dimeric structure with each monomer consisting of three distinct domains arranged along a curved 'spinal' alpha-helix. The N-terminal catalytic domain specifically recognizes the glutamate moiety of the substrate. The second domain is the NADPH-binding domain, and the third C-terminal domain is responsible for dimerization.</text>
</comment>
<feature type="site" description="Important for activity" evidence="9 13">
    <location>
        <position position="99"/>
    </location>
</feature>
<dbReference type="SUPFAM" id="SSF69742">
    <property type="entry name" value="Glutamyl tRNA-reductase catalytic, N-terminal domain"/>
    <property type="match status" value="1"/>
</dbReference>
<evidence type="ECO:0000256" key="7">
    <source>
        <dbReference type="ARBA" id="ARBA00047464"/>
    </source>
</evidence>
<dbReference type="CDD" id="cd05213">
    <property type="entry name" value="NAD_bind_Glutamyl_tRNA_reduct"/>
    <property type="match status" value="1"/>
</dbReference>
<comment type="function">
    <text evidence="9">Catalyzes the NADPH-dependent reduction of glutamyl-tRNA(Glu) to glutamate 1-semialdehyde (GSA).</text>
</comment>
<feature type="domain" description="Glutamyl-tRNA reductase N-terminal" evidence="15">
    <location>
        <begin position="6"/>
        <end position="156"/>
    </location>
</feature>
<dbReference type="InterPro" id="IPR036343">
    <property type="entry name" value="GluRdtase_N_sf"/>
</dbReference>
<dbReference type="GO" id="GO:0008883">
    <property type="term" value="F:glutamyl-tRNA reductase activity"/>
    <property type="evidence" value="ECO:0007669"/>
    <property type="project" value="UniProtKB-UniRule"/>
</dbReference>
<evidence type="ECO:0000256" key="10">
    <source>
        <dbReference type="PIRSR" id="PIRSR000445-1"/>
    </source>
</evidence>
<dbReference type="HAMAP" id="MF_00087">
    <property type="entry name" value="Glu_tRNA_reductase"/>
    <property type="match status" value="1"/>
</dbReference>
<dbReference type="PANTHER" id="PTHR43013:SF1">
    <property type="entry name" value="GLUTAMYL-TRNA REDUCTASE"/>
    <property type="match status" value="1"/>
</dbReference>
<dbReference type="FunFam" id="3.30.460.30:FF:000001">
    <property type="entry name" value="Glutamyl-tRNA reductase"/>
    <property type="match status" value="1"/>
</dbReference>
<evidence type="ECO:0000259" key="15">
    <source>
        <dbReference type="Pfam" id="PF05201"/>
    </source>
</evidence>
<evidence type="ECO:0000256" key="4">
    <source>
        <dbReference type="ARBA" id="ARBA00022857"/>
    </source>
</evidence>
<dbReference type="FunFam" id="3.40.50.720:FF:000031">
    <property type="entry name" value="Glutamyl-tRNA reductase"/>
    <property type="match status" value="1"/>
</dbReference>
<dbReference type="AlphaFoldDB" id="A0A1G1KR24"/>
<evidence type="ECO:0000256" key="3">
    <source>
        <dbReference type="ARBA" id="ARBA00012970"/>
    </source>
</evidence>
<feature type="active site" description="Nucleophile" evidence="9 10">
    <location>
        <position position="50"/>
    </location>
</feature>
<evidence type="ECO:0000313" key="17">
    <source>
        <dbReference type="Proteomes" id="UP000178187"/>
    </source>
</evidence>
<evidence type="ECO:0000259" key="14">
    <source>
        <dbReference type="Pfam" id="PF01488"/>
    </source>
</evidence>
<dbReference type="Pfam" id="PF01488">
    <property type="entry name" value="Shikimate_DH"/>
    <property type="match status" value="1"/>
</dbReference>
<proteinExistence type="inferred from homology"/>
<evidence type="ECO:0000313" key="16">
    <source>
        <dbReference type="EMBL" id="OGW95400.1"/>
    </source>
</evidence>
<dbReference type="NCBIfam" id="TIGR01035">
    <property type="entry name" value="hemA"/>
    <property type="match status" value="1"/>
</dbReference>
<feature type="binding site" evidence="9 11">
    <location>
        <position position="120"/>
    </location>
    <ligand>
        <name>substrate</name>
    </ligand>
</feature>
<comment type="subunit">
    <text evidence="9">Homodimer.</text>
</comment>
<dbReference type="InterPro" id="IPR036291">
    <property type="entry name" value="NAD(P)-bd_dom_sf"/>
</dbReference>
<dbReference type="InterPro" id="IPR015895">
    <property type="entry name" value="4pyrrol_synth_GluRdtase_N"/>
</dbReference>
<feature type="binding site" evidence="9 11">
    <location>
        <position position="109"/>
    </location>
    <ligand>
        <name>substrate</name>
    </ligand>
</feature>
<accession>A0A1G1KR24</accession>
<keyword evidence="5 9" id="KW-0560">Oxidoreductase</keyword>
<keyword evidence="4 9" id="KW-0521">NADP</keyword>
<reference evidence="16 17" key="1">
    <citation type="journal article" date="2016" name="Nat. Commun.">
        <title>Thousands of microbial genomes shed light on interconnected biogeochemical processes in an aquifer system.</title>
        <authorList>
            <person name="Anantharaman K."/>
            <person name="Brown C.T."/>
            <person name="Hug L.A."/>
            <person name="Sharon I."/>
            <person name="Castelle C.J."/>
            <person name="Probst A.J."/>
            <person name="Thomas B.C."/>
            <person name="Singh A."/>
            <person name="Wilkins M.J."/>
            <person name="Karaoz U."/>
            <person name="Brodie E.L."/>
            <person name="Williams K.H."/>
            <person name="Hubbard S.S."/>
            <person name="Banfield J.F."/>
        </authorList>
    </citation>
    <scope>NUCLEOTIDE SEQUENCE [LARGE SCALE GENOMIC DNA]</scope>
</reference>
<dbReference type="PANTHER" id="PTHR43013">
    <property type="entry name" value="GLUTAMYL-TRNA REDUCTASE"/>
    <property type="match status" value="1"/>
</dbReference>
<comment type="similarity">
    <text evidence="2 9">Belongs to the glutamyl-tRNA reductase family.</text>
</comment>
<evidence type="ECO:0000256" key="2">
    <source>
        <dbReference type="ARBA" id="ARBA00005916"/>
    </source>
</evidence>
<feature type="domain" description="Quinate/shikimate 5-dehydrogenase/glutamyl-tRNA reductase" evidence="14">
    <location>
        <begin position="172"/>
        <end position="306"/>
    </location>
</feature>
<dbReference type="SUPFAM" id="SSF51735">
    <property type="entry name" value="NAD(P)-binding Rossmann-fold domains"/>
    <property type="match status" value="1"/>
</dbReference>
<dbReference type="EC" id="1.2.1.70" evidence="3 9"/>
<dbReference type="UniPathway" id="UPA00251">
    <property type="reaction ID" value="UER00316"/>
</dbReference>
<feature type="binding site" evidence="9 11">
    <location>
        <begin position="114"/>
        <end position="116"/>
    </location>
    <ligand>
        <name>substrate</name>
    </ligand>
</feature>
<dbReference type="PIRSF" id="PIRSF000445">
    <property type="entry name" value="4pyrrol_synth_GluRdtase"/>
    <property type="match status" value="1"/>
</dbReference>